<dbReference type="AlphaFoldDB" id="A0A1S9N905"/>
<evidence type="ECO:0008006" key="10">
    <source>
        <dbReference type="Google" id="ProtNLM"/>
    </source>
</evidence>
<sequence length="182" mass="19890">MQLLYLFLIAILNSIDNLGVGIAYGMAGIKVKFSKNLLIAFLAFTVSFIASLSGQFISSFLNDEECSIISMLLLVLMGIKMIYTSLSKKQNDNFDNVKELGYKDAFSIGIALALDDVSSSVSSALIGYSAFMVSLPYFIISLAIFFSGNFALRFIKKLNIGNKPTILAGLLMIIIGISQFFE</sequence>
<dbReference type="PANTHER" id="PTHR35529">
    <property type="entry name" value="MANGANESE EFFLUX PUMP MNTP-RELATED"/>
    <property type="match status" value="1"/>
</dbReference>
<feature type="transmembrane region" description="Helical" evidence="5">
    <location>
        <begin position="6"/>
        <end position="25"/>
    </location>
</feature>
<feature type="transmembrane region" description="Helical" evidence="5">
    <location>
        <begin position="67"/>
        <end position="86"/>
    </location>
</feature>
<protein>
    <recommendedName>
        <fullName evidence="10">Manganese efflux pump MntP</fullName>
    </recommendedName>
</protein>
<evidence type="ECO:0000313" key="9">
    <source>
        <dbReference type="Proteomes" id="UP000587880"/>
    </source>
</evidence>
<keyword evidence="3 5" id="KW-1133">Transmembrane helix</keyword>
<evidence type="ECO:0000313" key="7">
    <source>
        <dbReference type="EMBL" id="OOP74019.1"/>
    </source>
</evidence>
<keyword evidence="2 5" id="KW-0812">Transmembrane</keyword>
<dbReference type="RefSeq" id="WP_078114893.1">
    <property type="nucleotide sequence ID" value="NZ_JABAGD010000020.1"/>
</dbReference>
<feature type="transmembrane region" description="Helical" evidence="5">
    <location>
        <begin position="164"/>
        <end position="181"/>
    </location>
</feature>
<evidence type="ECO:0000313" key="8">
    <source>
        <dbReference type="Proteomes" id="UP000190959"/>
    </source>
</evidence>
<reference evidence="6 9" key="2">
    <citation type="submission" date="2020-04" db="EMBL/GenBank/DDBJ databases">
        <authorList>
            <person name="Hitch T.C.A."/>
            <person name="Wylensek D."/>
            <person name="Clavel T."/>
        </authorList>
    </citation>
    <scope>NUCLEOTIDE SEQUENCE [LARGE SCALE GENOMIC DNA]</scope>
    <source>
        <strain evidence="6 9">WB01_NA02</strain>
    </source>
</reference>
<dbReference type="Pfam" id="PF02659">
    <property type="entry name" value="Mntp"/>
    <property type="match status" value="1"/>
</dbReference>
<proteinExistence type="predicted"/>
<name>A0A1S9N905_CLOBE</name>
<dbReference type="Proteomes" id="UP000190959">
    <property type="component" value="Unassembled WGS sequence"/>
</dbReference>
<dbReference type="InterPro" id="IPR003810">
    <property type="entry name" value="Mntp/YtaF"/>
</dbReference>
<dbReference type="EMBL" id="MWMH01000002">
    <property type="protein sequence ID" value="OOP74019.1"/>
    <property type="molecule type" value="Genomic_DNA"/>
</dbReference>
<dbReference type="PANTHER" id="PTHR35529:SF2">
    <property type="entry name" value="SPORULATION PROTEIN YTAF-RELATED"/>
    <property type="match status" value="1"/>
</dbReference>
<dbReference type="Proteomes" id="UP000587880">
    <property type="component" value="Unassembled WGS sequence"/>
</dbReference>
<evidence type="ECO:0000256" key="2">
    <source>
        <dbReference type="ARBA" id="ARBA00022692"/>
    </source>
</evidence>
<evidence type="ECO:0000256" key="3">
    <source>
        <dbReference type="ARBA" id="ARBA00022989"/>
    </source>
</evidence>
<accession>A0A1S9N905</accession>
<dbReference type="EMBL" id="JABAGD010000020">
    <property type="protein sequence ID" value="NMF05581.1"/>
    <property type="molecule type" value="Genomic_DNA"/>
</dbReference>
<organism evidence="7 8">
    <name type="scientific">Clostridium beijerinckii</name>
    <name type="common">Clostridium MP</name>
    <dbReference type="NCBI Taxonomy" id="1520"/>
    <lineage>
        <taxon>Bacteria</taxon>
        <taxon>Bacillati</taxon>
        <taxon>Bacillota</taxon>
        <taxon>Clostridia</taxon>
        <taxon>Eubacteriales</taxon>
        <taxon>Clostridiaceae</taxon>
        <taxon>Clostridium</taxon>
    </lineage>
</organism>
<feature type="transmembrane region" description="Helical" evidence="5">
    <location>
        <begin position="37"/>
        <end position="61"/>
    </location>
</feature>
<evidence type="ECO:0000256" key="4">
    <source>
        <dbReference type="ARBA" id="ARBA00023136"/>
    </source>
</evidence>
<feature type="transmembrane region" description="Helical" evidence="5">
    <location>
        <begin position="134"/>
        <end position="152"/>
    </location>
</feature>
<evidence type="ECO:0000313" key="6">
    <source>
        <dbReference type="EMBL" id="NMF05581.1"/>
    </source>
</evidence>
<evidence type="ECO:0000256" key="5">
    <source>
        <dbReference type="SAM" id="Phobius"/>
    </source>
</evidence>
<keyword evidence="1" id="KW-1003">Cell membrane</keyword>
<reference evidence="7 8" key="1">
    <citation type="submission" date="2017-02" db="EMBL/GenBank/DDBJ databases">
        <title>Genome sequence of Clostridium beijerinckii Br21.</title>
        <authorList>
            <person name="Fonseca B.C."/>
            <person name="Guazzaroni M.E."/>
            <person name="Riano-Pachon D.M."/>
            <person name="Reginatto V."/>
        </authorList>
    </citation>
    <scope>NUCLEOTIDE SEQUENCE [LARGE SCALE GENOMIC DNA]</scope>
    <source>
        <strain evidence="7 8">Br21</strain>
    </source>
</reference>
<evidence type="ECO:0000256" key="1">
    <source>
        <dbReference type="ARBA" id="ARBA00022475"/>
    </source>
</evidence>
<keyword evidence="4 5" id="KW-0472">Membrane</keyword>
<gene>
    <name evidence="7" type="ORF">CBEIBR21_05845</name>
    <name evidence="6" type="ORF">HF849_12675</name>
</gene>
<comment type="caution">
    <text evidence="7">The sequence shown here is derived from an EMBL/GenBank/DDBJ whole genome shotgun (WGS) entry which is preliminary data.</text>
</comment>